<dbReference type="OMA" id="LIFEQTC"/>
<evidence type="ECO:0000256" key="1">
    <source>
        <dbReference type="SAM" id="MobiDB-lite"/>
    </source>
</evidence>
<gene>
    <name evidence="2" type="ORF">ETH_00019805</name>
</gene>
<reference evidence="2" key="2">
    <citation type="submission" date="2013-10" db="EMBL/GenBank/DDBJ databases">
        <authorList>
            <person name="Aslett M."/>
        </authorList>
    </citation>
    <scope>NUCLEOTIDE SEQUENCE [LARGE SCALE GENOMIC DNA]</scope>
    <source>
        <strain evidence="2">Houghton</strain>
    </source>
</reference>
<protein>
    <submittedName>
        <fullName evidence="2">SR1, related</fullName>
    </submittedName>
</protein>
<proteinExistence type="predicted"/>
<dbReference type="OrthoDB" id="348026at2759"/>
<dbReference type="EMBL" id="HG675163">
    <property type="protein sequence ID" value="CDJ40524.1"/>
    <property type="molecule type" value="Genomic_DNA"/>
</dbReference>
<reference evidence="2" key="1">
    <citation type="submission" date="2013-10" db="EMBL/GenBank/DDBJ databases">
        <title>Genomic analysis of the causative agents of coccidiosis in chickens.</title>
        <authorList>
            <person name="Reid A.J."/>
            <person name="Blake D."/>
            <person name="Billington K."/>
            <person name="Browne H."/>
            <person name="Dunn M."/>
            <person name="Hung S."/>
            <person name="Kawahara F."/>
            <person name="Miranda-Saavedra D."/>
            <person name="Mourier T."/>
            <person name="Nagra H."/>
            <person name="Otto T.D."/>
            <person name="Rawlings N."/>
            <person name="Sanchez A."/>
            <person name="Sanders M."/>
            <person name="Subramaniam C."/>
            <person name="Tay Y."/>
            <person name="Dear P."/>
            <person name="Doerig C."/>
            <person name="Gruber A."/>
            <person name="Parkinson J."/>
            <person name="Shirley M."/>
            <person name="Wan K.L."/>
            <person name="Berriman M."/>
            <person name="Tomley F."/>
            <person name="Pain A."/>
        </authorList>
    </citation>
    <scope>NUCLEOTIDE SEQUENCE [LARGE SCALE GENOMIC DNA]</scope>
    <source>
        <strain evidence="2">Houghton</strain>
    </source>
</reference>
<sequence length="232" mass="23193">MPAAVQSAATGTQQPSGGAAAAGVPAAAASSAAPAASPSGAAAAAPAVAAGKATGTPLAAAAGVQVQQQAAATQSAAAAKPAGISVHSPRGNFLQRRGPAKRRDSTTLRRVNATLHNDWVSYGGLSGSEQQFVAGSSSSRALSAGDQLSASSGLGQWRTLLAHSDCEGFSLVVDPNDELIFEQTCHPYQVKSGFKPKLGGEQQRVTAAAATGMRKEIQKDSTPPQLSPPRSV</sequence>
<organism evidence="2 3">
    <name type="scientific">Eimeria tenella</name>
    <name type="common">Coccidian parasite</name>
    <dbReference type="NCBI Taxonomy" id="5802"/>
    <lineage>
        <taxon>Eukaryota</taxon>
        <taxon>Sar</taxon>
        <taxon>Alveolata</taxon>
        <taxon>Apicomplexa</taxon>
        <taxon>Conoidasida</taxon>
        <taxon>Coccidia</taxon>
        <taxon>Eucoccidiorida</taxon>
        <taxon>Eimeriorina</taxon>
        <taxon>Eimeriidae</taxon>
        <taxon>Eimeria</taxon>
    </lineage>
</organism>
<name>U6KW06_EIMTE</name>
<dbReference type="GeneID" id="25253089"/>
<dbReference type="RefSeq" id="XP_013231274.1">
    <property type="nucleotide sequence ID" value="XM_013375820.1"/>
</dbReference>
<feature type="region of interest" description="Disordered" evidence="1">
    <location>
        <begin position="80"/>
        <end position="105"/>
    </location>
</feature>
<evidence type="ECO:0000313" key="2">
    <source>
        <dbReference type="EMBL" id="CDJ40524.1"/>
    </source>
</evidence>
<evidence type="ECO:0000313" key="3">
    <source>
        <dbReference type="Proteomes" id="UP000030747"/>
    </source>
</evidence>
<dbReference type="AlphaFoldDB" id="U6KW06"/>
<dbReference type="VEuPathDB" id="ToxoDB:ETH2_1232400"/>
<keyword evidence="3" id="KW-1185">Reference proteome</keyword>
<feature type="region of interest" description="Disordered" evidence="1">
    <location>
        <begin position="196"/>
        <end position="232"/>
    </location>
</feature>
<feature type="region of interest" description="Disordered" evidence="1">
    <location>
        <begin position="1"/>
        <end position="49"/>
    </location>
</feature>
<dbReference type="Proteomes" id="UP000030747">
    <property type="component" value="Unassembled WGS sequence"/>
</dbReference>
<feature type="compositionally biased region" description="Low complexity" evidence="1">
    <location>
        <begin position="15"/>
        <end position="49"/>
    </location>
</feature>
<accession>U6KW06</accession>
<dbReference type="VEuPathDB" id="ToxoDB:ETH_00019805"/>